<feature type="region of interest" description="Disordered" evidence="1">
    <location>
        <begin position="1"/>
        <end position="41"/>
    </location>
</feature>
<dbReference type="Proteomes" id="UP000192468">
    <property type="component" value="Unassembled WGS sequence"/>
</dbReference>
<name>A0A1W1WX75_9CLOT</name>
<dbReference type="EMBL" id="FWXH01000002">
    <property type="protein sequence ID" value="SMC16346.1"/>
    <property type="molecule type" value="Genomic_DNA"/>
</dbReference>
<gene>
    <name evidence="2" type="ORF">SAMN02745134_00055</name>
</gene>
<sequence length="41" mass="4706">MSHATGKKGTRKQAMKSSKPEVVHNDEMKKHKTEKLTRGER</sequence>
<protein>
    <submittedName>
        <fullName evidence="2">Uncharacterized protein</fullName>
    </submittedName>
</protein>
<dbReference type="RefSeq" id="WP_278326456.1">
    <property type="nucleotide sequence ID" value="NZ_FWXH01000002.1"/>
</dbReference>
<evidence type="ECO:0000313" key="3">
    <source>
        <dbReference type="Proteomes" id="UP000192468"/>
    </source>
</evidence>
<evidence type="ECO:0000313" key="2">
    <source>
        <dbReference type="EMBL" id="SMC16346.1"/>
    </source>
</evidence>
<organism evidence="2 3">
    <name type="scientific">Clostridium acidisoli DSM 12555</name>
    <dbReference type="NCBI Taxonomy" id="1121291"/>
    <lineage>
        <taxon>Bacteria</taxon>
        <taxon>Bacillati</taxon>
        <taxon>Bacillota</taxon>
        <taxon>Clostridia</taxon>
        <taxon>Eubacteriales</taxon>
        <taxon>Clostridiaceae</taxon>
        <taxon>Clostridium</taxon>
    </lineage>
</organism>
<reference evidence="2 3" key="1">
    <citation type="submission" date="2017-04" db="EMBL/GenBank/DDBJ databases">
        <authorList>
            <person name="Afonso C.L."/>
            <person name="Miller P.J."/>
            <person name="Scott M.A."/>
            <person name="Spackman E."/>
            <person name="Goraichik I."/>
            <person name="Dimitrov K.M."/>
            <person name="Suarez D.L."/>
            <person name="Swayne D.E."/>
        </authorList>
    </citation>
    <scope>NUCLEOTIDE SEQUENCE [LARGE SCALE GENOMIC DNA]</scope>
    <source>
        <strain evidence="2 3">DSM 12555</strain>
    </source>
</reference>
<keyword evidence="3" id="KW-1185">Reference proteome</keyword>
<proteinExistence type="predicted"/>
<accession>A0A1W1WX75</accession>
<dbReference type="AlphaFoldDB" id="A0A1W1WX75"/>
<feature type="compositionally biased region" description="Basic and acidic residues" evidence="1">
    <location>
        <begin position="18"/>
        <end position="41"/>
    </location>
</feature>
<feature type="compositionally biased region" description="Basic residues" evidence="1">
    <location>
        <begin position="1"/>
        <end position="14"/>
    </location>
</feature>
<evidence type="ECO:0000256" key="1">
    <source>
        <dbReference type="SAM" id="MobiDB-lite"/>
    </source>
</evidence>